<comment type="caution">
    <text evidence="7">The sequence shown here is derived from an EMBL/GenBank/DDBJ whole genome shotgun (WGS) entry which is preliminary data.</text>
</comment>
<dbReference type="EMBL" id="CAJOBC010006027">
    <property type="protein sequence ID" value="CAF3884146.1"/>
    <property type="molecule type" value="Genomic_DNA"/>
</dbReference>
<comment type="subcellular location">
    <subcellularLocation>
        <location evidence="1">Membrane</location>
    </subcellularLocation>
</comment>
<feature type="transmembrane region" description="Helical" evidence="5">
    <location>
        <begin position="101"/>
        <end position="120"/>
    </location>
</feature>
<evidence type="ECO:0000313" key="7">
    <source>
        <dbReference type="EMBL" id="CAF1120541.1"/>
    </source>
</evidence>
<name>A0A814QIH1_9BILA</name>
<keyword evidence="11" id="KW-1185">Reference proteome</keyword>
<evidence type="ECO:0000313" key="8">
    <source>
        <dbReference type="EMBL" id="CAF1453193.1"/>
    </source>
</evidence>
<gene>
    <name evidence="7" type="ORF">GPM918_LOCUS19669</name>
    <name evidence="8" type="ORF">OVA965_LOCUS34923</name>
    <name evidence="9" type="ORF">SRO942_LOCUS19666</name>
    <name evidence="10" type="ORF">TMI583_LOCUS35872</name>
</gene>
<dbReference type="Proteomes" id="UP000681722">
    <property type="component" value="Unassembled WGS sequence"/>
</dbReference>
<evidence type="ECO:0000256" key="2">
    <source>
        <dbReference type="ARBA" id="ARBA00022692"/>
    </source>
</evidence>
<evidence type="ECO:0000256" key="3">
    <source>
        <dbReference type="ARBA" id="ARBA00022989"/>
    </source>
</evidence>
<evidence type="ECO:0000256" key="4">
    <source>
        <dbReference type="ARBA" id="ARBA00023136"/>
    </source>
</evidence>
<evidence type="ECO:0000256" key="1">
    <source>
        <dbReference type="ARBA" id="ARBA00004370"/>
    </source>
</evidence>
<protein>
    <recommendedName>
        <fullName evidence="6">G-protein coupled receptors family 1 profile domain-containing protein</fullName>
    </recommendedName>
</protein>
<dbReference type="Proteomes" id="UP000663829">
    <property type="component" value="Unassembled WGS sequence"/>
</dbReference>
<proteinExistence type="predicted"/>
<dbReference type="Gene3D" id="1.20.1070.10">
    <property type="entry name" value="Rhodopsin 7-helix transmembrane proteins"/>
    <property type="match status" value="1"/>
</dbReference>
<reference evidence="7" key="1">
    <citation type="submission" date="2021-02" db="EMBL/GenBank/DDBJ databases">
        <authorList>
            <person name="Nowell W R."/>
        </authorList>
    </citation>
    <scope>NUCLEOTIDE SEQUENCE</scope>
</reference>
<dbReference type="PROSITE" id="PS00237">
    <property type="entry name" value="G_PROTEIN_RECEP_F1_1"/>
    <property type="match status" value="1"/>
</dbReference>
<dbReference type="Pfam" id="PF00001">
    <property type="entry name" value="7tm_1"/>
    <property type="match status" value="1"/>
</dbReference>
<dbReference type="AlphaFoldDB" id="A0A814QIH1"/>
<dbReference type="GO" id="GO:0004930">
    <property type="term" value="F:G protein-coupled receptor activity"/>
    <property type="evidence" value="ECO:0007669"/>
    <property type="project" value="InterPro"/>
</dbReference>
<dbReference type="EMBL" id="CAJOBA010051722">
    <property type="protein sequence ID" value="CAF4247630.1"/>
    <property type="molecule type" value="Genomic_DNA"/>
</dbReference>
<feature type="transmembrane region" description="Helical" evidence="5">
    <location>
        <begin position="239"/>
        <end position="263"/>
    </location>
</feature>
<evidence type="ECO:0000313" key="10">
    <source>
        <dbReference type="EMBL" id="CAF4247630.1"/>
    </source>
</evidence>
<evidence type="ECO:0000313" key="9">
    <source>
        <dbReference type="EMBL" id="CAF3884146.1"/>
    </source>
</evidence>
<feature type="transmembrane region" description="Helical" evidence="5">
    <location>
        <begin position="27"/>
        <end position="49"/>
    </location>
</feature>
<dbReference type="Proteomes" id="UP000677228">
    <property type="component" value="Unassembled WGS sequence"/>
</dbReference>
<evidence type="ECO:0000259" key="6">
    <source>
        <dbReference type="PROSITE" id="PS50262"/>
    </source>
</evidence>
<feature type="transmembrane region" description="Helical" evidence="5">
    <location>
        <begin position="61"/>
        <end position="81"/>
    </location>
</feature>
<keyword evidence="3 5" id="KW-1133">Transmembrane helix</keyword>
<dbReference type="InterPro" id="IPR017452">
    <property type="entry name" value="GPCR_Rhodpsn_7TM"/>
</dbReference>
<feature type="transmembrane region" description="Helical" evidence="5">
    <location>
        <begin position="275"/>
        <end position="299"/>
    </location>
</feature>
<organism evidence="7 11">
    <name type="scientific">Didymodactylos carnosus</name>
    <dbReference type="NCBI Taxonomy" id="1234261"/>
    <lineage>
        <taxon>Eukaryota</taxon>
        <taxon>Metazoa</taxon>
        <taxon>Spiralia</taxon>
        <taxon>Gnathifera</taxon>
        <taxon>Rotifera</taxon>
        <taxon>Eurotatoria</taxon>
        <taxon>Bdelloidea</taxon>
        <taxon>Philodinida</taxon>
        <taxon>Philodinidae</taxon>
        <taxon>Didymodactylos</taxon>
    </lineage>
</organism>
<feature type="transmembrane region" description="Helical" evidence="5">
    <location>
        <begin position="194"/>
        <end position="218"/>
    </location>
</feature>
<dbReference type="GO" id="GO:0016020">
    <property type="term" value="C:membrane"/>
    <property type="evidence" value="ECO:0007669"/>
    <property type="project" value="UniProtKB-SubCell"/>
</dbReference>
<feature type="domain" description="G-protein coupled receptors family 1 profile" evidence="6">
    <location>
        <begin position="40"/>
        <end position="291"/>
    </location>
</feature>
<dbReference type="EMBL" id="CAJNOK010029877">
    <property type="protein sequence ID" value="CAF1453193.1"/>
    <property type="molecule type" value="Genomic_DNA"/>
</dbReference>
<feature type="transmembrane region" description="Helical" evidence="5">
    <location>
        <begin position="141"/>
        <end position="164"/>
    </location>
</feature>
<sequence length="330" mass="38738">MSLNLSNNFTDDGSDSEEPSLVRHIKFFLFLPIEIPSIICALGIIYYYVTQRELRRLNNHSIIFLLIGSFLMITTELPITLNFLLTGYVLPSRPAFCLFWIFYNFSLQSCNLMLMAWTSIERHLLIFHQHLMQTKWGKIKYHYLPLIVCVTYIPIFYLYFVIFYPNCTNSFDYHSLVCGGPCYNYVPTIATVDWGINILFPSVLTPVFSLGLLLRVLYQQKKVRRTFQWRNNRKMVIQLLAIASLYSLFWIPLAILSIIRTFYIPTFADVVTTYYFYYTPYLVQMLLPFVCLACLPQLIRKCSWNRNKRIRPVPIDTAALPTMAQGMKDF</sequence>
<dbReference type="OrthoDB" id="10047276at2759"/>
<accession>A0A814QIH1</accession>
<dbReference type="PROSITE" id="PS50262">
    <property type="entry name" value="G_PROTEIN_RECEP_F1_2"/>
    <property type="match status" value="1"/>
</dbReference>
<dbReference type="InterPro" id="IPR000276">
    <property type="entry name" value="GPCR_Rhodpsn"/>
</dbReference>
<dbReference type="SUPFAM" id="SSF81321">
    <property type="entry name" value="Family A G protein-coupled receptor-like"/>
    <property type="match status" value="1"/>
</dbReference>
<keyword evidence="4 5" id="KW-0472">Membrane</keyword>
<dbReference type="Proteomes" id="UP000682733">
    <property type="component" value="Unassembled WGS sequence"/>
</dbReference>
<dbReference type="CDD" id="cd00637">
    <property type="entry name" value="7tm_classA_rhodopsin-like"/>
    <property type="match status" value="1"/>
</dbReference>
<dbReference type="EMBL" id="CAJNOQ010006027">
    <property type="protein sequence ID" value="CAF1120541.1"/>
    <property type="molecule type" value="Genomic_DNA"/>
</dbReference>
<keyword evidence="2 5" id="KW-0812">Transmembrane</keyword>
<evidence type="ECO:0000256" key="5">
    <source>
        <dbReference type="SAM" id="Phobius"/>
    </source>
</evidence>
<evidence type="ECO:0000313" key="11">
    <source>
        <dbReference type="Proteomes" id="UP000663829"/>
    </source>
</evidence>